<proteinExistence type="predicted"/>
<name>A0A9D4B4I8_9SAUR</name>
<accession>A0A9D4B4I8</accession>
<dbReference type="Proteomes" id="UP000827986">
    <property type="component" value="Unassembled WGS sequence"/>
</dbReference>
<gene>
    <name evidence="1" type="ORF">KIL84_009062</name>
</gene>
<protein>
    <submittedName>
        <fullName evidence="1">Uncharacterized protein</fullName>
    </submittedName>
</protein>
<dbReference type="AlphaFoldDB" id="A0A9D4B4I8"/>
<comment type="caution">
    <text evidence="1">The sequence shown here is derived from an EMBL/GenBank/DDBJ whole genome shotgun (WGS) entry which is preliminary data.</text>
</comment>
<sequence length="120" mass="13076">MQWLVLGPVSPAPVFSSQQHLQGCGRSLRVTLNWHTVEQSAMPHPRGGLWDSSASASSDAEGATQAGICGPYAQTMCFKAEGNPRPCCQTASFLPRPQPWVTSILLGRRVSNVLLWKDRD</sequence>
<keyword evidence="2" id="KW-1185">Reference proteome</keyword>
<evidence type="ECO:0000313" key="1">
    <source>
        <dbReference type="EMBL" id="KAH1180226.1"/>
    </source>
</evidence>
<reference evidence="1" key="1">
    <citation type="submission" date="2021-09" db="EMBL/GenBank/DDBJ databases">
        <title>The genome of Mauremys mutica provides insights into the evolution of semi-aquatic lifestyle.</title>
        <authorList>
            <person name="Gong S."/>
            <person name="Gao Y."/>
        </authorList>
    </citation>
    <scope>NUCLEOTIDE SEQUENCE</scope>
    <source>
        <strain evidence="1">MM-2020</strain>
        <tissue evidence="1">Muscle</tissue>
    </source>
</reference>
<dbReference type="EMBL" id="JAHDVG010000470">
    <property type="protein sequence ID" value="KAH1180226.1"/>
    <property type="molecule type" value="Genomic_DNA"/>
</dbReference>
<evidence type="ECO:0000313" key="2">
    <source>
        <dbReference type="Proteomes" id="UP000827986"/>
    </source>
</evidence>
<organism evidence="1 2">
    <name type="scientific">Mauremys mutica</name>
    <name type="common">yellowpond turtle</name>
    <dbReference type="NCBI Taxonomy" id="74926"/>
    <lineage>
        <taxon>Eukaryota</taxon>
        <taxon>Metazoa</taxon>
        <taxon>Chordata</taxon>
        <taxon>Craniata</taxon>
        <taxon>Vertebrata</taxon>
        <taxon>Euteleostomi</taxon>
        <taxon>Archelosauria</taxon>
        <taxon>Testudinata</taxon>
        <taxon>Testudines</taxon>
        <taxon>Cryptodira</taxon>
        <taxon>Durocryptodira</taxon>
        <taxon>Testudinoidea</taxon>
        <taxon>Geoemydidae</taxon>
        <taxon>Geoemydinae</taxon>
        <taxon>Mauremys</taxon>
    </lineage>
</organism>